<dbReference type="EMBL" id="AP025591">
    <property type="protein sequence ID" value="BDG06216.1"/>
    <property type="molecule type" value="Genomic_DNA"/>
</dbReference>
<keyword evidence="4 7" id="KW-0233">DNA recombination</keyword>
<evidence type="ECO:0000256" key="2">
    <source>
        <dbReference type="ARBA" id="ARBA00021310"/>
    </source>
</evidence>
<dbReference type="Pfam" id="PF11967">
    <property type="entry name" value="RecO_N"/>
    <property type="match status" value="1"/>
</dbReference>
<dbReference type="SUPFAM" id="SSF50249">
    <property type="entry name" value="Nucleic acid-binding proteins"/>
    <property type="match status" value="1"/>
</dbReference>
<sequence>MEQLKLTAVVLRAVDYGESDRVVTLLSRERGKVSAFARGARASRRRFGGALEPFTLLAAELRTRPGSDLLTLESVTVRRGFGAIRGDLARIACAGYAAELARELVRDHEPHEDLFELVVEYLGALDVAAAVPAALRAFELASLRIAGLMPRLDGCARCGADVDGARPVRFDPGHGGVLCAACGPAASPGAPALSPDALRALLRLQEGGLAAAAEPLAPAVGREARAALSAFVEHHLGRRLAARRFLDEIGPLLGD</sequence>
<evidence type="ECO:0000256" key="7">
    <source>
        <dbReference type="HAMAP-Rule" id="MF_00201"/>
    </source>
</evidence>
<comment type="function">
    <text evidence="7">Involved in DNA repair and RecF pathway recombination.</text>
</comment>
<evidence type="ECO:0000256" key="6">
    <source>
        <dbReference type="ARBA" id="ARBA00033409"/>
    </source>
</evidence>
<dbReference type="HAMAP" id="MF_00201">
    <property type="entry name" value="RecO"/>
    <property type="match status" value="1"/>
</dbReference>
<comment type="similarity">
    <text evidence="1 7">Belongs to the RecO family.</text>
</comment>
<keyword evidence="3 7" id="KW-0227">DNA damage</keyword>
<evidence type="ECO:0000256" key="4">
    <source>
        <dbReference type="ARBA" id="ARBA00023172"/>
    </source>
</evidence>
<dbReference type="PANTHER" id="PTHR33991:SF1">
    <property type="entry name" value="DNA REPAIR PROTEIN RECO"/>
    <property type="match status" value="1"/>
</dbReference>
<gene>
    <name evidence="7" type="primary">recO</name>
    <name evidence="9" type="ORF">AMOR_52120</name>
</gene>
<keyword evidence="5 7" id="KW-0234">DNA repair</keyword>
<organism evidence="9 10">
    <name type="scientific">Anaeromyxobacter oryzae</name>
    <dbReference type="NCBI Taxonomy" id="2918170"/>
    <lineage>
        <taxon>Bacteria</taxon>
        <taxon>Pseudomonadati</taxon>
        <taxon>Myxococcota</taxon>
        <taxon>Myxococcia</taxon>
        <taxon>Myxococcales</taxon>
        <taxon>Cystobacterineae</taxon>
        <taxon>Anaeromyxobacteraceae</taxon>
        <taxon>Anaeromyxobacter</taxon>
    </lineage>
</organism>
<evidence type="ECO:0000259" key="8">
    <source>
        <dbReference type="Pfam" id="PF11967"/>
    </source>
</evidence>
<dbReference type="Proteomes" id="UP001162891">
    <property type="component" value="Chromosome"/>
</dbReference>
<dbReference type="RefSeq" id="WP_248355610.1">
    <property type="nucleotide sequence ID" value="NZ_AP025591.1"/>
</dbReference>
<dbReference type="InterPro" id="IPR003717">
    <property type="entry name" value="RecO"/>
</dbReference>
<evidence type="ECO:0000313" key="10">
    <source>
        <dbReference type="Proteomes" id="UP001162891"/>
    </source>
</evidence>
<keyword evidence="10" id="KW-1185">Reference proteome</keyword>
<dbReference type="Gene3D" id="1.20.1440.120">
    <property type="entry name" value="Recombination protein O, C-terminal domain"/>
    <property type="match status" value="1"/>
</dbReference>
<dbReference type="SUPFAM" id="SSF57863">
    <property type="entry name" value="ArfGap/RecO-like zinc finger"/>
    <property type="match status" value="1"/>
</dbReference>
<dbReference type="Pfam" id="PF02565">
    <property type="entry name" value="RecO_C"/>
    <property type="match status" value="1"/>
</dbReference>
<name>A0ABM7X337_9BACT</name>
<dbReference type="InterPro" id="IPR037278">
    <property type="entry name" value="ARFGAP/RecO"/>
</dbReference>
<feature type="domain" description="DNA replication/recombination mediator RecO N-terminal" evidence="8">
    <location>
        <begin position="1"/>
        <end position="80"/>
    </location>
</feature>
<evidence type="ECO:0000256" key="1">
    <source>
        <dbReference type="ARBA" id="ARBA00007452"/>
    </source>
</evidence>
<protein>
    <recommendedName>
        <fullName evidence="2 7">DNA repair protein RecO</fullName>
    </recommendedName>
    <alternativeName>
        <fullName evidence="6 7">Recombination protein O</fullName>
    </alternativeName>
</protein>
<evidence type="ECO:0000313" key="9">
    <source>
        <dbReference type="EMBL" id="BDG06216.1"/>
    </source>
</evidence>
<dbReference type="NCBIfam" id="TIGR00613">
    <property type="entry name" value="reco"/>
    <property type="match status" value="1"/>
</dbReference>
<dbReference type="Gene3D" id="2.40.50.140">
    <property type="entry name" value="Nucleic acid-binding proteins"/>
    <property type="match status" value="1"/>
</dbReference>
<reference evidence="10" key="1">
    <citation type="journal article" date="2022" name="Int. J. Syst. Evol. Microbiol.">
        <title>Anaeromyxobacter oryzae sp. nov., Anaeromyxobacter diazotrophicus sp. nov. and Anaeromyxobacter paludicola sp. nov., isolated from paddy soils.</title>
        <authorList>
            <person name="Itoh H."/>
            <person name="Xu Z."/>
            <person name="Mise K."/>
            <person name="Masuda Y."/>
            <person name="Ushijima N."/>
            <person name="Hayakawa C."/>
            <person name="Shiratori Y."/>
            <person name="Senoo K."/>
        </authorList>
    </citation>
    <scope>NUCLEOTIDE SEQUENCE [LARGE SCALE GENOMIC DNA]</scope>
    <source>
        <strain evidence="10">Red232</strain>
    </source>
</reference>
<dbReference type="PANTHER" id="PTHR33991">
    <property type="entry name" value="DNA REPAIR PROTEIN RECO"/>
    <property type="match status" value="1"/>
</dbReference>
<evidence type="ECO:0000256" key="5">
    <source>
        <dbReference type="ARBA" id="ARBA00023204"/>
    </source>
</evidence>
<dbReference type="InterPro" id="IPR042242">
    <property type="entry name" value="RecO_C"/>
</dbReference>
<evidence type="ECO:0000256" key="3">
    <source>
        <dbReference type="ARBA" id="ARBA00022763"/>
    </source>
</evidence>
<dbReference type="InterPro" id="IPR022572">
    <property type="entry name" value="DNA_rep/recomb_RecO_N"/>
</dbReference>
<accession>A0ABM7X337</accession>
<dbReference type="InterPro" id="IPR012340">
    <property type="entry name" value="NA-bd_OB-fold"/>
</dbReference>
<proteinExistence type="inferred from homology"/>